<evidence type="ECO:0000256" key="3">
    <source>
        <dbReference type="ARBA" id="ARBA00022723"/>
    </source>
</evidence>
<evidence type="ECO:0000256" key="4">
    <source>
        <dbReference type="ARBA" id="ARBA00023004"/>
    </source>
</evidence>
<dbReference type="SMART" id="SM00928">
    <property type="entry name" value="NADH_4Fe-4S"/>
    <property type="match status" value="1"/>
</dbReference>
<dbReference type="InterPro" id="IPR019575">
    <property type="entry name" value="Nuop51_4Fe4S-bd"/>
</dbReference>
<organism evidence="7 8">
    <name type="scientific">Draconibacterium orientale</name>
    <dbReference type="NCBI Taxonomy" id="1168034"/>
    <lineage>
        <taxon>Bacteria</taxon>
        <taxon>Pseudomonadati</taxon>
        <taxon>Bacteroidota</taxon>
        <taxon>Bacteroidia</taxon>
        <taxon>Marinilabiliales</taxon>
        <taxon>Prolixibacteraceae</taxon>
        <taxon>Draconibacterium</taxon>
    </lineage>
</organism>
<evidence type="ECO:0000256" key="5">
    <source>
        <dbReference type="ARBA" id="ARBA00023014"/>
    </source>
</evidence>
<dbReference type="SUPFAM" id="SSF142019">
    <property type="entry name" value="Nqo1 FMN-binding domain-like"/>
    <property type="match status" value="1"/>
</dbReference>
<evidence type="ECO:0000256" key="1">
    <source>
        <dbReference type="ARBA" id="ARBA00007523"/>
    </source>
</evidence>
<dbReference type="Proteomes" id="UP000023772">
    <property type="component" value="Chromosome"/>
</dbReference>
<keyword evidence="4" id="KW-0408">Iron</keyword>
<sequence length="402" mass="45060">MRITKPANMATSNQLKRVDFIFRNENDWEKILSSTLERKPQELINELISSELKGRGGAGFPTGLKWKLTAESKEKEKYVICNADEGEPGTFKDREILSRVPYKVLTAMAICGYITGAKKGYIYLRGEYKFLLPELNKVIDEFEYYCKETNLDFKISIFMGSGAYICGEETALMESMEGKRGEPRNKPPFPTQAGFMGKPTVINNVETLVHTFTIFKYGAKKFYDLGVQYSRGTKLFSVSGDTPKPGIYELELGMSLQDFVYEFGDGDTKAVQVGGASGFLVPRKKFKDAAIGFKGKLTGISLPTGGSMMLFNSSRSMFNVLDNYLEFFREESCGQCTPCRVGCQQLLLGIKAVKRGEKPASYLDKLLRLTETMQYTAKCGLGQSVANSFSSIVENFREEMIY</sequence>
<proteinExistence type="inferred from homology"/>
<gene>
    <name evidence="7" type="ORF">FH5T_02920</name>
</gene>
<dbReference type="InterPro" id="IPR001949">
    <property type="entry name" value="NADH-UbQ_OxRdtase_51kDa_CS"/>
</dbReference>
<evidence type="ECO:0000256" key="2">
    <source>
        <dbReference type="ARBA" id="ARBA00022485"/>
    </source>
</evidence>
<dbReference type="SUPFAM" id="SSF142984">
    <property type="entry name" value="Nqo1 middle domain-like"/>
    <property type="match status" value="1"/>
</dbReference>
<dbReference type="PROSITE" id="PS00645">
    <property type="entry name" value="COMPLEX1_51K_2"/>
    <property type="match status" value="1"/>
</dbReference>
<dbReference type="InterPro" id="IPR037225">
    <property type="entry name" value="Nuo51_FMN-bd_sf"/>
</dbReference>
<dbReference type="Gene3D" id="3.40.50.11540">
    <property type="entry name" value="NADH-ubiquinone oxidoreductase 51kDa subunit"/>
    <property type="match status" value="1"/>
</dbReference>
<dbReference type="InterPro" id="IPR011538">
    <property type="entry name" value="Nuo51_FMN-bd"/>
</dbReference>
<dbReference type="EMBL" id="CP007451">
    <property type="protein sequence ID" value="AHW58897.1"/>
    <property type="molecule type" value="Genomic_DNA"/>
</dbReference>
<dbReference type="Pfam" id="PF10589">
    <property type="entry name" value="NADH_4Fe-4S"/>
    <property type="match status" value="1"/>
</dbReference>
<dbReference type="Gene3D" id="1.20.1440.230">
    <property type="entry name" value="NADH-ubiquinone oxidoreductase 51kDa subunit, iron-sulphur binding domain"/>
    <property type="match status" value="1"/>
</dbReference>
<evidence type="ECO:0000313" key="8">
    <source>
        <dbReference type="Proteomes" id="UP000023772"/>
    </source>
</evidence>
<dbReference type="PANTHER" id="PTHR43578">
    <property type="entry name" value="NADH-QUINONE OXIDOREDUCTASE SUBUNIT F"/>
    <property type="match status" value="1"/>
</dbReference>
<protein>
    <submittedName>
        <fullName evidence="7">Dehydrogenase</fullName>
    </submittedName>
</protein>
<keyword evidence="5" id="KW-0411">Iron-sulfur</keyword>
<dbReference type="PANTHER" id="PTHR43578:SF3">
    <property type="entry name" value="NADH-QUINONE OXIDOREDUCTASE SUBUNIT F"/>
    <property type="match status" value="1"/>
</dbReference>
<dbReference type="Pfam" id="PF01512">
    <property type="entry name" value="Complex1_51K"/>
    <property type="match status" value="1"/>
</dbReference>
<evidence type="ECO:0000259" key="6">
    <source>
        <dbReference type="SMART" id="SM00928"/>
    </source>
</evidence>
<keyword evidence="3" id="KW-0479">Metal-binding</keyword>
<dbReference type="Gene3D" id="3.10.20.600">
    <property type="match status" value="1"/>
</dbReference>
<reference evidence="7 8" key="1">
    <citation type="submission" date="2014-03" db="EMBL/GenBank/DDBJ databases">
        <title>Complete genome sequence of a deeply braunched marine Bacteroidia bacterium Draconibacterium orientale type strain FH5T.</title>
        <authorList>
            <person name="Li X."/>
            <person name="Wang X."/>
            <person name="Xie Z."/>
            <person name="Du Z."/>
            <person name="Chen G."/>
        </authorList>
    </citation>
    <scope>NUCLEOTIDE SEQUENCE [LARGE SCALE GENOMIC DNA]</scope>
    <source>
        <strain evidence="7 8">FH5</strain>
    </source>
</reference>
<accession>A0ABM5Q689</accession>
<feature type="domain" description="NADH-ubiquinone oxidoreductase 51kDa subunit iron-sulphur binding" evidence="6">
    <location>
        <begin position="318"/>
        <end position="363"/>
    </location>
</feature>
<dbReference type="SUPFAM" id="SSF140490">
    <property type="entry name" value="Nqo1C-terminal domain-like"/>
    <property type="match status" value="1"/>
</dbReference>
<keyword evidence="8" id="KW-1185">Reference proteome</keyword>
<keyword evidence="2" id="KW-0004">4Fe-4S</keyword>
<dbReference type="InterPro" id="IPR037207">
    <property type="entry name" value="Nuop51_4Fe4S-bd_sf"/>
</dbReference>
<name>A0ABM5Q689_9BACT</name>
<comment type="similarity">
    <text evidence="1">Belongs to the complex I 51 kDa subunit family.</text>
</comment>
<evidence type="ECO:0000313" key="7">
    <source>
        <dbReference type="EMBL" id="AHW58897.1"/>
    </source>
</evidence>